<keyword evidence="2 4" id="KW-0378">Hydrolase</keyword>
<gene>
    <name evidence="4" type="ORF">OS242_20870</name>
</gene>
<dbReference type="EMBL" id="JAPMLT010000019">
    <property type="protein sequence ID" value="MCX7572365.1"/>
    <property type="molecule type" value="Genomic_DNA"/>
</dbReference>
<evidence type="ECO:0000313" key="5">
    <source>
        <dbReference type="Proteomes" id="UP001208017"/>
    </source>
</evidence>
<dbReference type="PANTHER" id="PTHR43798">
    <property type="entry name" value="MONOACYLGLYCEROL LIPASE"/>
    <property type="match status" value="1"/>
</dbReference>
<dbReference type="PANTHER" id="PTHR43798:SF33">
    <property type="entry name" value="HYDROLASE, PUTATIVE (AFU_ORTHOLOGUE AFUA_2G14860)-RELATED"/>
    <property type="match status" value="1"/>
</dbReference>
<organism evidence="4 5">
    <name type="scientific">Tumebacillus lacus</name>
    <dbReference type="NCBI Taxonomy" id="2995335"/>
    <lineage>
        <taxon>Bacteria</taxon>
        <taxon>Bacillati</taxon>
        <taxon>Bacillota</taxon>
        <taxon>Bacilli</taxon>
        <taxon>Bacillales</taxon>
        <taxon>Alicyclobacillaceae</taxon>
        <taxon>Tumebacillus</taxon>
    </lineage>
</organism>
<reference evidence="4 5" key="1">
    <citation type="submission" date="2022-11" db="EMBL/GenBank/DDBJ databases">
        <title>Study of microbial diversity in lake waters.</title>
        <authorList>
            <person name="Zhang J."/>
        </authorList>
    </citation>
    <scope>NUCLEOTIDE SEQUENCE [LARGE SCALE GENOMIC DNA]</scope>
    <source>
        <strain evidence="4 5">DT12</strain>
    </source>
</reference>
<dbReference type="SUPFAM" id="SSF53474">
    <property type="entry name" value="alpha/beta-Hydrolases"/>
    <property type="match status" value="1"/>
</dbReference>
<dbReference type="Proteomes" id="UP001208017">
    <property type="component" value="Unassembled WGS sequence"/>
</dbReference>
<accession>A0ABT3X9S6</accession>
<dbReference type="RefSeq" id="WP_267153614.1">
    <property type="nucleotide sequence ID" value="NZ_JAPMLT010000019.1"/>
</dbReference>
<dbReference type="GO" id="GO:0016787">
    <property type="term" value="F:hydrolase activity"/>
    <property type="evidence" value="ECO:0007669"/>
    <property type="project" value="UniProtKB-KW"/>
</dbReference>
<dbReference type="InterPro" id="IPR002410">
    <property type="entry name" value="Peptidase_S33"/>
</dbReference>
<dbReference type="InterPro" id="IPR000073">
    <property type="entry name" value="AB_hydrolase_1"/>
</dbReference>
<sequence>MFKKLVGGYTPAIPGPNALSAIETVTLGGVRQSYTIRSHDRSHPILLFLHGGPGGTEHGALFRQNAELEKHFTVVHLDQRGAGKSYRDDIPPQTMTLTRIVDDAHELILHLCQQLGQQKVFVFGHSWGTAVGLVLAYRYPEVVHAYIGVNQVVNRAEEESISYSFALAEARLRRNRKVEQELMRIGAPVNGMFDSIRDTISARDCLGKVGGVTADPKHLMRWAISNVLAPEFTWPERLRYLKALKFSMNHAWSEMAACNFPQQIKEIKVPVFFVAGRKDRVTNAALTKQYLNQLKAPYKQLLLLEQAGHLANYEQPELFCSFLIDTVRPVGLRTDAEKPRIAN</sequence>
<feature type="domain" description="AB hydrolase-1" evidence="3">
    <location>
        <begin position="44"/>
        <end position="315"/>
    </location>
</feature>
<dbReference type="PRINTS" id="PR00793">
    <property type="entry name" value="PROAMNOPTASE"/>
</dbReference>
<evidence type="ECO:0000256" key="2">
    <source>
        <dbReference type="ARBA" id="ARBA00022801"/>
    </source>
</evidence>
<keyword evidence="5" id="KW-1185">Reference proteome</keyword>
<evidence type="ECO:0000259" key="3">
    <source>
        <dbReference type="Pfam" id="PF00561"/>
    </source>
</evidence>
<dbReference type="InterPro" id="IPR029058">
    <property type="entry name" value="AB_hydrolase_fold"/>
</dbReference>
<name>A0ABT3X9S6_9BACL</name>
<comment type="caution">
    <text evidence="4">The sequence shown here is derived from an EMBL/GenBank/DDBJ whole genome shotgun (WGS) entry which is preliminary data.</text>
</comment>
<dbReference type="InterPro" id="IPR050266">
    <property type="entry name" value="AB_hydrolase_sf"/>
</dbReference>
<protein>
    <submittedName>
        <fullName evidence="4">Alpha/beta hydrolase</fullName>
    </submittedName>
</protein>
<dbReference type="Pfam" id="PF00561">
    <property type="entry name" value="Abhydrolase_1"/>
    <property type="match status" value="1"/>
</dbReference>
<evidence type="ECO:0000256" key="1">
    <source>
        <dbReference type="ARBA" id="ARBA00010088"/>
    </source>
</evidence>
<comment type="similarity">
    <text evidence="1">Belongs to the peptidase S33 family.</text>
</comment>
<evidence type="ECO:0000313" key="4">
    <source>
        <dbReference type="EMBL" id="MCX7572365.1"/>
    </source>
</evidence>
<proteinExistence type="inferred from homology"/>
<dbReference type="Gene3D" id="3.40.50.1820">
    <property type="entry name" value="alpha/beta hydrolase"/>
    <property type="match status" value="1"/>
</dbReference>